<dbReference type="InterPro" id="IPR013976">
    <property type="entry name" value="HDOD"/>
</dbReference>
<reference evidence="2" key="1">
    <citation type="submission" date="2018-06" db="EMBL/GenBank/DDBJ databases">
        <authorList>
            <person name="Zhirakovskaya E."/>
        </authorList>
    </citation>
    <scope>NUCLEOTIDE SEQUENCE</scope>
</reference>
<dbReference type="Pfam" id="PF08668">
    <property type="entry name" value="HDOD"/>
    <property type="match status" value="1"/>
</dbReference>
<evidence type="ECO:0000259" key="1">
    <source>
        <dbReference type="PROSITE" id="PS51833"/>
    </source>
</evidence>
<gene>
    <name evidence="2" type="ORF">MNBD_NITROSPINAE05-17</name>
</gene>
<sequence length="179" mass="19728">SYSPLDHSRLWLHMPVTAALASGLARCLGPAETDVCFTAGLIHGIGKIALSAHSPHVLQDAMEQARQEELPLIEIEKRTLGFTHVEVGVQIARTYGLSEQLINVLENCYAREQDEISDPLSGVICLARQLASSWGFSDGICDGALMSRDKLFALLKISQKDLDEWTPELREKMELVVEA</sequence>
<dbReference type="PANTHER" id="PTHR33525">
    <property type="match status" value="1"/>
</dbReference>
<dbReference type="AlphaFoldDB" id="A0A3B1CDC9"/>
<dbReference type="NCBIfam" id="TIGR00277">
    <property type="entry name" value="HDIG"/>
    <property type="match status" value="1"/>
</dbReference>
<evidence type="ECO:0000313" key="2">
    <source>
        <dbReference type="EMBL" id="VAX28239.1"/>
    </source>
</evidence>
<accession>A0A3B1CDC9</accession>
<dbReference type="EMBL" id="UOGG01000053">
    <property type="protein sequence ID" value="VAX28239.1"/>
    <property type="molecule type" value="Genomic_DNA"/>
</dbReference>
<proteinExistence type="predicted"/>
<dbReference type="InterPro" id="IPR006675">
    <property type="entry name" value="HDIG_dom"/>
</dbReference>
<protein>
    <recommendedName>
        <fullName evidence="1">HDOD domain-containing protein</fullName>
    </recommendedName>
</protein>
<dbReference type="PANTHER" id="PTHR33525:SF3">
    <property type="entry name" value="RIBONUCLEASE Y"/>
    <property type="match status" value="1"/>
</dbReference>
<dbReference type="SUPFAM" id="SSF109604">
    <property type="entry name" value="HD-domain/PDEase-like"/>
    <property type="match status" value="1"/>
</dbReference>
<feature type="domain" description="HDOD" evidence="1">
    <location>
        <begin position="1"/>
        <end position="111"/>
    </location>
</feature>
<dbReference type="InterPro" id="IPR052340">
    <property type="entry name" value="RNase_Y/CdgJ"/>
</dbReference>
<name>A0A3B1CDC9_9ZZZZ</name>
<dbReference type="Gene3D" id="1.10.3210.10">
    <property type="entry name" value="Hypothetical protein af1432"/>
    <property type="match status" value="1"/>
</dbReference>
<dbReference type="PROSITE" id="PS51833">
    <property type="entry name" value="HDOD"/>
    <property type="match status" value="1"/>
</dbReference>
<organism evidence="2">
    <name type="scientific">hydrothermal vent metagenome</name>
    <dbReference type="NCBI Taxonomy" id="652676"/>
    <lineage>
        <taxon>unclassified sequences</taxon>
        <taxon>metagenomes</taxon>
        <taxon>ecological metagenomes</taxon>
    </lineage>
</organism>
<feature type="non-terminal residue" evidence="2">
    <location>
        <position position="1"/>
    </location>
</feature>